<sequence length="204" mass="22525">MKMRLVLGSLLFAGALAGCSQNEQAAKTEEEIREEVKAELEQEMKDDLKETVKEEIKAELTETEIASTTQSTTAEQASSSNFDLSNLEPYTTTHLTFSNYSMTKQSDGYLLVMDVENTNKEFDVAFGWGTAGTATLITTEGKYTENFPHMEKLQASTNKSYTFKFTEASGEPQELVVSNVLVVDQQGGMLPKPGSNDEFTISLK</sequence>
<dbReference type="RefSeq" id="WP_247346461.1">
    <property type="nucleotide sequence ID" value="NZ_CP095550.1"/>
</dbReference>
<accession>A0ABW5BY01</accession>
<keyword evidence="3" id="KW-1185">Reference proteome</keyword>
<feature type="signal peptide" evidence="1">
    <location>
        <begin position="1"/>
        <end position="25"/>
    </location>
</feature>
<gene>
    <name evidence="2" type="ORF">ACFSKK_14700</name>
</gene>
<dbReference type="Proteomes" id="UP001597318">
    <property type="component" value="Unassembled WGS sequence"/>
</dbReference>
<evidence type="ECO:0008006" key="4">
    <source>
        <dbReference type="Google" id="ProtNLM"/>
    </source>
</evidence>
<feature type="chain" id="PRO_5046597753" description="DUF5068 domain-containing protein" evidence="1">
    <location>
        <begin position="26"/>
        <end position="204"/>
    </location>
</feature>
<comment type="caution">
    <text evidence="2">The sequence shown here is derived from an EMBL/GenBank/DDBJ whole genome shotgun (WGS) entry which is preliminary data.</text>
</comment>
<organism evidence="2 3">
    <name type="scientific">Metabacillus endolithicus</name>
    <dbReference type="NCBI Taxonomy" id="1535204"/>
    <lineage>
        <taxon>Bacteria</taxon>
        <taxon>Bacillati</taxon>
        <taxon>Bacillota</taxon>
        <taxon>Bacilli</taxon>
        <taxon>Bacillales</taxon>
        <taxon>Bacillaceae</taxon>
        <taxon>Metabacillus</taxon>
    </lineage>
</organism>
<name>A0ABW5BY01_9BACI</name>
<evidence type="ECO:0000256" key="1">
    <source>
        <dbReference type="SAM" id="SignalP"/>
    </source>
</evidence>
<dbReference type="EMBL" id="JBHUIK010000003">
    <property type="protein sequence ID" value="MFD2214937.1"/>
    <property type="molecule type" value="Genomic_DNA"/>
</dbReference>
<evidence type="ECO:0000313" key="2">
    <source>
        <dbReference type="EMBL" id="MFD2214937.1"/>
    </source>
</evidence>
<proteinExistence type="predicted"/>
<reference evidence="3" key="1">
    <citation type="journal article" date="2019" name="Int. J. Syst. Evol. Microbiol.">
        <title>The Global Catalogue of Microorganisms (GCM) 10K type strain sequencing project: providing services to taxonomists for standard genome sequencing and annotation.</title>
        <authorList>
            <consortium name="The Broad Institute Genomics Platform"/>
            <consortium name="The Broad Institute Genome Sequencing Center for Infectious Disease"/>
            <person name="Wu L."/>
            <person name="Ma J."/>
        </authorList>
    </citation>
    <scope>NUCLEOTIDE SEQUENCE [LARGE SCALE GENOMIC DNA]</scope>
    <source>
        <strain evidence="3">CGMCC 1.15474</strain>
    </source>
</reference>
<evidence type="ECO:0000313" key="3">
    <source>
        <dbReference type="Proteomes" id="UP001597318"/>
    </source>
</evidence>
<protein>
    <recommendedName>
        <fullName evidence="4">DUF5068 domain-containing protein</fullName>
    </recommendedName>
</protein>
<keyword evidence="1" id="KW-0732">Signal</keyword>
<dbReference type="PROSITE" id="PS51257">
    <property type="entry name" value="PROKAR_LIPOPROTEIN"/>
    <property type="match status" value="1"/>
</dbReference>